<evidence type="ECO:0000256" key="1">
    <source>
        <dbReference type="SAM" id="MobiDB-lite"/>
    </source>
</evidence>
<dbReference type="EMBL" id="JAUTAN010000001">
    <property type="protein sequence ID" value="MDQ1105950.1"/>
    <property type="molecule type" value="Genomic_DNA"/>
</dbReference>
<feature type="region of interest" description="Disordered" evidence="1">
    <location>
        <begin position="68"/>
        <end position="117"/>
    </location>
</feature>
<comment type="caution">
    <text evidence="2">The sequence shown here is derived from an EMBL/GenBank/DDBJ whole genome shotgun (WGS) entry which is preliminary data.</text>
</comment>
<proteinExistence type="predicted"/>
<dbReference type="Proteomes" id="UP001239215">
    <property type="component" value="Unassembled WGS sequence"/>
</dbReference>
<protein>
    <submittedName>
        <fullName evidence="2">Uncharacterized protein</fullName>
    </submittedName>
</protein>
<feature type="compositionally biased region" description="Polar residues" evidence="1">
    <location>
        <begin position="88"/>
        <end position="104"/>
    </location>
</feature>
<accession>A0AAJ1U1N6</accession>
<dbReference type="AlphaFoldDB" id="A0AAJ1U1N6"/>
<organism evidence="2 3">
    <name type="scientific">Nocardioides zeae</name>
    <dbReference type="NCBI Taxonomy" id="1457234"/>
    <lineage>
        <taxon>Bacteria</taxon>
        <taxon>Bacillati</taxon>
        <taxon>Actinomycetota</taxon>
        <taxon>Actinomycetes</taxon>
        <taxon>Propionibacteriales</taxon>
        <taxon>Nocardioidaceae</taxon>
        <taxon>Nocardioides</taxon>
    </lineage>
</organism>
<evidence type="ECO:0000313" key="2">
    <source>
        <dbReference type="EMBL" id="MDQ1105950.1"/>
    </source>
</evidence>
<feature type="region of interest" description="Disordered" evidence="1">
    <location>
        <begin position="24"/>
        <end position="56"/>
    </location>
</feature>
<reference evidence="2" key="1">
    <citation type="submission" date="2023-07" db="EMBL/GenBank/DDBJ databases">
        <title>Functional and genomic diversity of the sorghum phyllosphere microbiome.</title>
        <authorList>
            <person name="Shade A."/>
        </authorList>
    </citation>
    <scope>NUCLEOTIDE SEQUENCE</scope>
    <source>
        <strain evidence="2">SORGH_AS_1067</strain>
    </source>
</reference>
<sequence>MSCAVTVSVVTAPPVPSCFVTTNEPSRRTSAIGNPSGVVSASAGRSPNPEKLPPVAWQPHSMTWPATTAPASWSWSSGVQPKWAAAGPTTTEASVTRPVTTTSAPAVRASAMPNAPR</sequence>
<name>A0AAJ1U1N6_9ACTN</name>
<feature type="compositionally biased region" description="Polar residues" evidence="1">
    <location>
        <begin position="24"/>
        <end position="45"/>
    </location>
</feature>
<feature type="compositionally biased region" description="Low complexity" evidence="1">
    <location>
        <begin position="68"/>
        <end position="77"/>
    </location>
</feature>
<evidence type="ECO:0000313" key="3">
    <source>
        <dbReference type="Proteomes" id="UP001239215"/>
    </source>
</evidence>
<gene>
    <name evidence="2" type="ORF">QE405_003234</name>
</gene>